<proteinExistence type="predicted"/>
<feature type="non-terminal residue" evidence="2">
    <location>
        <position position="245"/>
    </location>
</feature>
<dbReference type="InterPro" id="IPR001242">
    <property type="entry name" value="Condensation_dom"/>
</dbReference>
<evidence type="ECO:0000259" key="1">
    <source>
        <dbReference type="Pfam" id="PF00668"/>
    </source>
</evidence>
<dbReference type="PANTHER" id="PTHR45398">
    <property type="match status" value="1"/>
</dbReference>
<dbReference type="Gene3D" id="3.30.559.10">
    <property type="entry name" value="Chloramphenicol acetyltransferase-like domain"/>
    <property type="match status" value="1"/>
</dbReference>
<sequence length="245" mass="28527">MSVFSKEQVQDMYALTPMQEGMLFHALLDQEHNSHLVQMSISLQGDLDVGLFTDSLHVLVERYDVFRTLFLYEKPEASPLQVVLKPTRLFRSNFTHLPCLRTSPRNNFAIRNTKRDQERTFHLAKDPLHAGAFSKCPSGLQVIWSFHHILMDGWCSSIIFEYLLAIYLSLQKKTALSLEPVQPYSRFINWLEKQNKQAALNYWSDYLEAYEQKTTLPKKEAAFAKAFQPTQYRFSLNRTLTKQLG</sequence>
<dbReference type="PANTHER" id="PTHR45398:SF1">
    <property type="entry name" value="ENZYME, PUTATIVE (JCVI)-RELATED"/>
    <property type="match status" value="1"/>
</dbReference>
<dbReference type="AlphaFoldDB" id="Q7M0V1"/>
<organism evidence="2">
    <name type="scientific">Brevibacillus brevis</name>
    <name type="common">Bacillus brevis</name>
    <dbReference type="NCBI Taxonomy" id="1393"/>
    <lineage>
        <taxon>Bacteria</taxon>
        <taxon>Bacillati</taxon>
        <taxon>Bacillota</taxon>
        <taxon>Bacilli</taxon>
        <taxon>Bacillales</taxon>
        <taxon>Paenibacillaceae</taxon>
        <taxon>Brevibacillus</taxon>
    </lineage>
</organism>
<dbReference type="Pfam" id="PF00668">
    <property type="entry name" value="Condensation"/>
    <property type="match status" value="1"/>
</dbReference>
<dbReference type="Gene3D" id="3.30.559.30">
    <property type="entry name" value="Nonribosomal peptide synthetase, condensation domain"/>
    <property type="match status" value="1"/>
</dbReference>
<dbReference type="EC" id="6.-.-.-" evidence="2"/>
<name>Q7M0V1_BREBE</name>
<accession>Q7M0V1</accession>
<feature type="domain" description="Condensation" evidence="1">
    <location>
        <begin position="9"/>
        <end position="244"/>
    </location>
</feature>
<dbReference type="SUPFAM" id="SSF52777">
    <property type="entry name" value="CoA-dependent acyltransferases"/>
    <property type="match status" value="1"/>
</dbReference>
<evidence type="ECO:0000313" key="2">
    <source>
        <dbReference type="PIR" id="B33956"/>
    </source>
</evidence>
<dbReference type="InterPro" id="IPR023213">
    <property type="entry name" value="CAT-like_dom_sf"/>
</dbReference>
<protein>
    <submittedName>
        <fullName evidence="2">Tyrocidine synthetase component 2</fullName>
        <ecNumber evidence="2">6.-.-.-</ecNumber>
    </submittedName>
</protein>
<reference evidence="2" key="1">
    <citation type="journal article" date="1989" name="J. Bacteriol.">
        <title>Gene cluster containing the genes for tyrocidine synthetases 1 and 2 from Bacillus brevis: evidence for an operon.</title>
        <authorList>
            <person name="Mittenhuber G."/>
            <person name="Weckermann R."/>
            <person name="Marahiel M.A."/>
        </authorList>
    </citation>
    <scope>NUCLEOTIDE SEQUENCE</scope>
</reference>
<dbReference type="GO" id="GO:0008610">
    <property type="term" value="P:lipid biosynthetic process"/>
    <property type="evidence" value="ECO:0007669"/>
    <property type="project" value="UniProtKB-ARBA"/>
</dbReference>
<dbReference type="PIR" id="B33956">
    <property type="entry name" value="B33956"/>
</dbReference>
<dbReference type="GO" id="GO:0003824">
    <property type="term" value="F:catalytic activity"/>
    <property type="evidence" value="ECO:0007669"/>
    <property type="project" value="InterPro"/>
</dbReference>